<protein>
    <submittedName>
        <fullName evidence="1">Uncharacterized protein</fullName>
    </submittedName>
</protein>
<sequence>MRRIGISFGMVVATATVAMAFRGFQAGGGPGACLLLEEIESQIELLLRLEGVVARWWRYCWLVMNKTVVGIQLNPQFMGINLSLSNGIVDINVSNIHDDCGRSQKSWSKSIWVVEGSIG</sequence>
<dbReference type="Proteomes" id="UP001164250">
    <property type="component" value="Chromosome 12"/>
</dbReference>
<proteinExistence type="predicted"/>
<keyword evidence="2" id="KW-1185">Reference proteome</keyword>
<comment type="caution">
    <text evidence="1">The sequence shown here is derived from an EMBL/GenBank/DDBJ whole genome shotgun (WGS) entry which is preliminary data.</text>
</comment>
<evidence type="ECO:0000313" key="2">
    <source>
        <dbReference type="Proteomes" id="UP001164250"/>
    </source>
</evidence>
<reference evidence="2" key="1">
    <citation type="journal article" date="2023" name="G3 (Bethesda)">
        <title>Genome assembly and association tests identify interacting loci associated with vigor, precocity, and sex in interspecific pistachio rootstocks.</title>
        <authorList>
            <person name="Palmer W."/>
            <person name="Jacygrad E."/>
            <person name="Sagayaradj S."/>
            <person name="Cavanaugh K."/>
            <person name="Han R."/>
            <person name="Bertier L."/>
            <person name="Beede B."/>
            <person name="Kafkas S."/>
            <person name="Golino D."/>
            <person name="Preece J."/>
            <person name="Michelmore R."/>
        </authorList>
    </citation>
    <scope>NUCLEOTIDE SEQUENCE [LARGE SCALE GENOMIC DNA]</scope>
</reference>
<gene>
    <name evidence="1" type="ORF">Patl1_11187</name>
</gene>
<evidence type="ECO:0000313" key="1">
    <source>
        <dbReference type="EMBL" id="KAJ0082736.1"/>
    </source>
</evidence>
<dbReference type="EMBL" id="CM047908">
    <property type="protein sequence ID" value="KAJ0082736.1"/>
    <property type="molecule type" value="Genomic_DNA"/>
</dbReference>
<accession>A0ACC1A989</accession>
<name>A0ACC1A989_9ROSI</name>
<organism evidence="1 2">
    <name type="scientific">Pistacia atlantica</name>
    <dbReference type="NCBI Taxonomy" id="434234"/>
    <lineage>
        <taxon>Eukaryota</taxon>
        <taxon>Viridiplantae</taxon>
        <taxon>Streptophyta</taxon>
        <taxon>Embryophyta</taxon>
        <taxon>Tracheophyta</taxon>
        <taxon>Spermatophyta</taxon>
        <taxon>Magnoliopsida</taxon>
        <taxon>eudicotyledons</taxon>
        <taxon>Gunneridae</taxon>
        <taxon>Pentapetalae</taxon>
        <taxon>rosids</taxon>
        <taxon>malvids</taxon>
        <taxon>Sapindales</taxon>
        <taxon>Anacardiaceae</taxon>
        <taxon>Pistacia</taxon>
    </lineage>
</organism>